<dbReference type="GO" id="GO:0005840">
    <property type="term" value="C:ribosome"/>
    <property type="evidence" value="ECO:0007669"/>
    <property type="project" value="UniProtKB-KW"/>
</dbReference>
<dbReference type="EMBL" id="JANIBC010000004">
    <property type="protein sequence ID" value="MCQ8185241.1"/>
    <property type="molecule type" value="Genomic_DNA"/>
</dbReference>
<evidence type="ECO:0000256" key="3">
    <source>
        <dbReference type="ARBA" id="ARBA00022603"/>
    </source>
</evidence>
<evidence type="ECO:0000256" key="5">
    <source>
        <dbReference type="ARBA" id="ARBA00022691"/>
    </source>
</evidence>
<evidence type="ECO:0000256" key="4">
    <source>
        <dbReference type="ARBA" id="ARBA00022679"/>
    </source>
</evidence>
<dbReference type="GO" id="GO:0032259">
    <property type="term" value="P:methylation"/>
    <property type="evidence" value="ECO:0007669"/>
    <property type="project" value="UniProtKB-KW"/>
</dbReference>
<dbReference type="InterPro" id="IPR029063">
    <property type="entry name" value="SAM-dependent_MTases_sf"/>
</dbReference>
<dbReference type="PIRSF" id="PIRSF000401">
    <property type="entry name" value="RPL11_MTase"/>
    <property type="match status" value="1"/>
</dbReference>
<proteinExistence type="inferred from homology"/>
<dbReference type="Pfam" id="PF06325">
    <property type="entry name" value="PrmA"/>
    <property type="match status" value="1"/>
</dbReference>
<keyword evidence="2" id="KW-0963">Cytoplasm</keyword>
<name>A0A9X2L8W4_9PROT</name>
<keyword evidence="4" id="KW-0808">Transferase</keyword>
<reference evidence="6" key="1">
    <citation type="submission" date="2022-07" db="EMBL/GenBank/DDBJ databases">
        <title>Parvularcula maris sp. nov., an algicidal bacterium isolated from seawater.</title>
        <authorList>
            <person name="Li F."/>
        </authorList>
    </citation>
    <scope>NUCLEOTIDE SEQUENCE</scope>
    <source>
        <strain evidence="6">BGMRC 0090</strain>
    </source>
</reference>
<dbReference type="InterPro" id="IPR050078">
    <property type="entry name" value="Ribosomal_L11_MeTrfase_PrmA"/>
</dbReference>
<dbReference type="PANTHER" id="PTHR43648:SF1">
    <property type="entry name" value="ELECTRON TRANSFER FLAVOPROTEIN BETA SUBUNIT LYSINE METHYLTRANSFERASE"/>
    <property type="match status" value="1"/>
</dbReference>
<evidence type="ECO:0000313" key="7">
    <source>
        <dbReference type="Proteomes" id="UP001142610"/>
    </source>
</evidence>
<protein>
    <submittedName>
        <fullName evidence="6">50S ribosomal protein L11 methyltransferase</fullName>
    </submittedName>
</protein>
<keyword evidence="3 6" id="KW-0489">Methyltransferase</keyword>
<keyword evidence="6" id="KW-0689">Ribosomal protein</keyword>
<keyword evidence="5" id="KW-0949">S-adenosyl-L-methionine</keyword>
<evidence type="ECO:0000256" key="2">
    <source>
        <dbReference type="ARBA" id="ARBA00022490"/>
    </source>
</evidence>
<dbReference type="SUPFAM" id="SSF53335">
    <property type="entry name" value="S-adenosyl-L-methionine-dependent methyltransferases"/>
    <property type="match status" value="1"/>
</dbReference>
<dbReference type="AlphaFoldDB" id="A0A9X2L8W4"/>
<evidence type="ECO:0000256" key="1">
    <source>
        <dbReference type="ARBA" id="ARBA00009741"/>
    </source>
</evidence>
<sequence>MTYRTAWRAELPLLQAIEEVLTEIADPAVAATSLVKDNPDTERTTDGNWALLAYTEEPISAGTLELLPKGTPPHEEEELPDRDWVAHALEGLGVVRAGPFVLYGSHDADKVASEDGIKLQIEANQAFGTGHHPTTAGCLDVLGDLETTPGRVLDIGTGSGVLAIALRKMFAGAEIIATDIDERSTQIAEENAGINEASGITFGVAAGTDHELIRASAPYHLVFANILAGPLKELAPDIQQVTADGGTIILAGLLDEQMQGVLSTYQELGFTLHKTGGTPRWPTLVMTKGTTA</sequence>
<dbReference type="GO" id="GO:0008276">
    <property type="term" value="F:protein methyltransferase activity"/>
    <property type="evidence" value="ECO:0007669"/>
    <property type="project" value="InterPro"/>
</dbReference>
<gene>
    <name evidence="6" type="ORF">NOG11_07530</name>
</gene>
<dbReference type="PANTHER" id="PTHR43648">
    <property type="entry name" value="ELECTRON TRANSFER FLAVOPROTEIN BETA SUBUNIT LYSINE METHYLTRANSFERASE"/>
    <property type="match status" value="1"/>
</dbReference>
<keyword evidence="6" id="KW-0687">Ribonucleoprotein</keyword>
<dbReference type="CDD" id="cd02440">
    <property type="entry name" value="AdoMet_MTases"/>
    <property type="match status" value="1"/>
</dbReference>
<comment type="caution">
    <text evidence="6">The sequence shown here is derived from an EMBL/GenBank/DDBJ whole genome shotgun (WGS) entry which is preliminary data.</text>
</comment>
<keyword evidence="7" id="KW-1185">Reference proteome</keyword>
<comment type="similarity">
    <text evidence="1">Belongs to the methyltransferase superfamily. PrmA family.</text>
</comment>
<dbReference type="RefSeq" id="WP_256619109.1">
    <property type="nucleotide sequence ID" value="NZ_JANIBC010000004.1"/>
</dbReference>
<organism evidence="6 7">
    <name type="scientific">Parvularcula maris</name>
    <dbReference type="NCBI Taxonomy" id="2965077"/>
    <lineage>
        <taxon>Bacteria</taxon>
        <taxon>Pseudomonadati</taxon>
        <taxon>Pseudomonadota</taxon>
        <taxon>Alphaproteobacteria</taxon>
        <taxon>Parvularculales</taxon>
        <taxon>Parvularculaceae</taxon>
        <taxon>Parvularcula</taxon>
    </lineage>
</organism>
<dbReference type="Gene3D" id="3.40.50.150">
    <property type="entry name" value="Vaccinia Virus protein VP39"/>
    <property type="match status" value="1"/>
</dbReference>
<accession>A0A9X2L8W4</accession>
<dbReference type="InterPro" id="IPR004498">
    <property type="entry name" value="Ribosomal_PrmA_MeTrfase"/>
</dbReference>
<dbReference type="Proteomes" id="UP001142610">
    <property type="component" value="Unassembled WGS sequence"/>
</dbReference>
<evidence type="ECO:0000313" key="6">
    <source>
        <dbReference type="EMBL" id="MCQ8185241.1"/>
    </source>
</evidence>